<dbReference type="PANTHER" id="PTHR42770:SF16">
    <property type="entry name" value="AMINO ACID PERMEASE"/>
    <property type="match status" value="1"/>
</dbReference>
<proteinExistence type="predicted"/>
<evidence type="ECO:0000256" key="4">
    <source>
        <dbReference type="ARBA" id="ARBA00022989"/>
    </source>
</evidence>
<dbReference type="Pfam" id="PF13520">
    <property type="entry name" value="AA_permease_2"/>
    <property type="match status" value="1"/>
</dbReference>
<dbReference type="Gene3D" id="1.20.1740.10">
    <property type="entry name" value="Amino acid/polyamine transporter I"/>
    <property type="match status" value="1"/>
</dbReference>
<feature type="transmembrane region" description="Helical" evidence="6">
    <location>
        <begin position="20"/>
        <end position="39"/>
    </location>
</feature>
<comment type="subcellular location">
    <subcellularLocation>
        <location evidence="1">Cell membrane</location>
        <topology evidence="1">Multi-pass membrane protein</topology>
    </subcellularLocation>
</comment>
<feature type="transmembrane region" description="Helical" evidence="6">
    <location>
        <begin position="51"/>
        <end position="72"/>
    </location>
</feature>
<keyword evidence="5 6" id="KW-0472">Membrane</keyword>
<feature type="transmembrane region" description="Helical" evidence="6">
    <location>
        <begin position="410"/>
        <end position="432"/>
    </location>
</feature>
<evidence type="ECO:0000313" key="7">
    <source>
        <dbReference type="EMBL" id="MFC3326768.1"/>
    </source>
</evidence>
<protein>
    <submittedName>
        <fullName evidence="7">APC family permease</fullName>
    </submittedName>
</protein>
<feature type="transmembrane region" description="Helical" evidence="6">
    <location>
        <begin position="84"/>
        <end position="106"/>
    </location>
</feature>
<dbReference type="Proteomes" id="UP001595648">
    <property type="component" value="Unassembled WGS sequence"/>
</dbReference>
<evidence type="ECO:0000256" key="1">
    <source>
        <dbReference type="ARBA" id="ARBA00004651"/>
    </source>
</evidence>
<keyword evidence="3 6" id="KW-0812">Transmembrane</keyword>
<feature type="transmembrane region" description="Helical" evidence="6">
    <location>
        <begin position="444"/>
        <end position="464"/>
    </location>
</feature>
<evidence type="ECO:0000313" key="8">
    <source>
        <dbReference type="Proteomes" id="UP001595648"/>
    </source>
</evidence>
<dbReference type="EMBL" id="JBHRVD010000001">
    <property type="protein sequence ID" value="MFC3326768.1"/>
    <property type="molecule type" value="Genomic_DNA"/>
</dbReference>
<accession>A0ABV7N1R9</accession>
<gene>
    <name evidence="7" type="ORF">ACFOJ9_34170</name>
</gene>
<feature type="transmembrane region" description="Helical" evidence="6">
    <location>
        <begin position="237"/>
        <end position="258"/>
    </location>
</feature>
<dbReference type="PIRSF" id="PIRSF006060">
    <property type="entry name" value="AA_transporter"/>
    <property type="match status" value="1"/>
</dbReference>
<dbReference type="RefSeq" id="WP_378985863.1">
    <property type="nucleotide sequence ID" value="NZ_JBHRVD010000001.1"/>
</dbReference>
<sequence>MSAVSEQAPANRLRKNSLGVGAITFMVISAAAPLTAVAGGTPLGMLMGNGAGFAGTYLIVTILLLLFAVGYVAMSRHVGNAGAFYAYAARGLGSMAGGATALIAILSYNAMQIGVMGLLGAATAGLFAGWGINLPWWVWSFIAIALVAVLGYRQVDLSAKILTVLVLCEYLVVLILDIAILKTGGDSGLSAAPFSWSQITSGAPAIAILFCFAAFIGFEATTIYAEEARDPEVTVPRATYFSVLLIGVFYMLTAWLMAVGAGVDKLLPTLQGLPDPTTFLFGLSDRYAGTMLSQAMSILFVSSLFAGVLAFHNAVARYIYVSGREKLLPQTIGVTHSVHQSPHVASVIQSVLAAVVVGLFAVLGLDPVLALFSWLTNVATLGVIVMMAVASLAVVMFFRANPAQENALKTTILPGLTFIAFVVIIYLIVINFGGLSGASGVLGVFLPGLVLIAAVVGLLLASALKSRDPVAFKNLGQPLKD</sequence>
<keyword evidence="8" id="KW-1185">Reference proteome</keyword>
<organism evidence="7 8">
    <name type="scientific">Mesorhizobium cantuariense</name>
    <dbReference type="NCBI Taxonomy" id="1300275"/>
    <lineage>
        <taxon>Bacteria</taxon>
        <taxon>Pseudomonadati</taxon>
        <taxon>Pseudomonadota</taxon>
        <taxon>Alphaproteobacteria</taxon>
        <taxon>Hyphomicrobiales</taxon>
        <taxon>Phyllobacteriaceae</taxon>
        <taxon>Mesorhizobium</taxon>
    </lineage>
</organism>
<keyword evidence="2" id="KW-1003">Cell membrane</keyword>
<evidence type="ECO:0000256" key="6">
    <source>
        <dbReference type="SAM" id="Phobius"/>
    </source>
</evidence>
<reference evidence="8" key="1">
    <citation type="journal article" date="2019" name="Int. J. Syst. Evol. Microbiol.">
        <title>The Global Catalogue of Microorganisms (GCM) 10K type strain sequencing project: providing services to taxonomists for standard genome sequencing and annotation.</title>
        <authorList>
            <consortium name="The Broad Institute Genomics Platform"/>
            <consortium name="The Broad Institute Genome Sequencing Center for Infectious Disease"/>
            <person name="Wu L."/>
            <person name="Ma J."/>
        </authorList>
    </citation>
    <scope>NUCLEOTIDE SEQUENCE [LARGE SCALE GENOMIC DNA]</scope>
    <source>
        <strain evidence="8">ICMP 19515</strain>
    </source>
</reference>
<feature type="transmembrane region" description="Helical" evidence="6">
    <location>
        <begin position="161"/>
        <end position="181"/>
    </location>
</feature>
<dbReference type="InterPro" id="IPR002293">
    <property type="entry name" value="AA/rel_permease1"/>
</dbReference>
<feature type="transmembrane region" description="Helical" evidence="6">
    <location>
        <begin position="136"/>
        <end position="152"/>
    </location>
</feature>
<feature type="transmembrane region" description="Helical" evidence="6">
    <location>
        <begin position="201"/>
        <end position="225"/>
    </location>
</feature>
<evidence type="ECO:0000256" key="2">
    <source>
        <dbReference type="ARBA" id="ARBA00022475"/>
    </source>
</evidence>
<dbReference type="PANTHER" id="PTHR42770">
    <property type="entry name" value="AMINO ACID TRANSPORTER-RELATED"/>
    <property type="match status" value="1"/>
</dbReference>
<evidence type="ECO:0000256" key="5">
    <source>
        <dbReference type="ARBA" id="ARBA00023136"/>
    </source>
</evidence>
<dbReference type="InterPro" id="IPR050367">
    <property type="entry name" value="APC_superfamily"/>
</dbReference>
<comment type="caution">
    <text evidence="7">The sequence shown here is derived from an EMBL/GenBank/DDBJ whole genome shotgun (WGS) entry which is preliminary data.</text>
</comment>
<evidence type="ECO:0000256" key="3">
    <source>
        <dbReference type="ARBA" id="ARBA00022692"/>
    </source>
</evidence>
<feature type="transmembrane region" description="Helical" evidence="6">
    <location>
        <begin position="378"/>
        <end position="398"/>
    </location>
</feature>
<feature type="transmembrane region" description="Helical" evidence="6">
    <location>
        <begin position="351"/>
        <end position="372"/>
    </location>
</feature>
<name>A0ABV7N1R9_9HYPH</name>
<keyword evidence="4 6" id="KW-1133">Transmembrane helix</keyword>
<feature type="transmembrane region" description="Helical" evidence="6">
    <location>
        <begin position="295"/>
        <end position="320"/>
    </location>
</feature>